<feature type="binding site" evidence="14">
    <location>
        <position position="281"/>
    </location>
    <ligand>
        <name>NAD(+)</name>
        <dbReference type="ChEBI" id="CHEBI:57540"/>
    </ligand>
</feature>
<dbReference type="InterPro" id="IPR036188">
    <property type="entry name" value="FAD/NAD-bd_sf"/>
</dbReference>
<dbReference type="GO" id="GO:0004148">
    <property type="term" value="F:dihydrolipoyl dehydrogenase (NADH) activity"/>
    <property type="evidence" value="ECO:0007669"/>
    <property type="project" value="TreeGrafter"/>
</dbReference>
<dbReference type="Proteomes" id="UP000194841">
    <property type="component" value="Unassembled WGS sequence"/>
</dbReference>
<dbReference type="PRINTS" id="PR00368">
    <property type="entry name" value="FADPNR"/>
</dbReference>
<feature type="domain" description="Pyridine nucleotide-disulphide oxidoreductase dimerisation" evidence="15">
    <location>
        <begin position="357"/>
        <end position="468"/>
    </location>
</feature>
<sequence>MAKTKEAKASPTKVTYQYDAIIIGTGPGGEGTAMNLAKSKKRVAVIEKQPSVGGGCAHWGTIPSKALRHSVSRLIEFNTNPLFNASEQRNRLTFPDILNHASTVISKQVNLRTSFYDRNRIDIFHGEASFIDKHTLRITQPDGSFEDMTAQTIVIATGSRPYRPPAVDFEHGRIYDSDTILKLNHDPRHIIIYGAGVIGCEYASIFRGLGAKVDLVNTRDRLLAFTDAEVSDALSYHFWNSGIVIRHNEELAKVETRSDCVIFHMESGKKMQADCVLFANGRTGNTDKLNLQAIGLEADGRGLLKVDENYRTQIDNIYAVGDVIGYPSLASAAFDQGRIAATAILHGQCPERIISDIPVGIYTIPEISSVGKNEQELTTAKIPYEVGRAQFKHLARAQIAGTEVGSLKILFHIDTKEILGIHCFGERASEIIHIGQAIMEQRNGGNNIEYFINTTFNYPTMAEAYRVAALNGLNRLIK</sequence>
<dbReference type="EC" id="1.6.1.1" evidence="4 13"/>
<name>A0A244CL73_PSEDV</name>
<dbReference type="Gene3D" id="3.30.390.30">
    <property type="match status" value="1"/>
</dbReference>
<dbReference type="InterPro" id="IPR004099">
    <property type="entry name" value="Pyr_nucl-diS_OxRdtase_dimer"/>
</dbReference>
<dbReference type="GO" id="GO:0005829">
    <property type="term" value="C:cytosol"/>
    <property type="evidence" value="ECO:0007669"/>
    <property type="project" value="TreeGrafter"/>
</dbReference>
<dbReference type="AlphaFoldDB" id="A0A244CL73"/>
<feature type="binding site" evidence="14">
    <location>
        <begin position="194"/>
        <end position="201"/>
    </location>
    <ligand>
        <name>NAD(+)</name>
        <dbReference type="ChEBI" id="CHEBI:57540"/>
    </ligand>
</feature>
<comment type="similarity">
    <text evidence="3 13">Belongs to the class-I pyridine nucleotide-disulfide oxidoreductase family.</text>
</comment>
<dbReference type="PANTHER" id="PTHR22912:SF93">
    <property type="entry name" value="SOLUBLE PYRIDINE NUCLEOTIDE TRANSHYDROGENASE"/>
    <property type="match status" value="1"/>
</dbReference>
<evidence type="ECO:0000313" key="18">
    <source>
        <dbReference type="Proteomes" id="UP000194841"/>
    </source>
</evidence>
<comment type="function">
    <text evidence="1 13">Conversion of NADPH, generated by peripheral catabolic pathways, to NADH, which can enter the respiratory chain for energy generation.</text>
</comment>
<dbReference type="SUPFAM" id="SSF55424">
    <property type="entry name" value="FAD/NAD-linked reductases, dimerisation (C-terminal) domain"/>
    <property type="match status" value="1"/>
</dbReference>
<keyword evidence="10 13" id="KW-0560">Oxidoreductase</keyword>
<dbReference type="PIRSF" id="PIRSF000350">
    <property type="entry name" value="Mercury_reductase_MerA"/>
    <property type="match status" value="1"/>
</dbReference>
<evidence type="ECO:0000256" key="6">
    <source>
        <dbReference type="ARBA" id="ARBA00022490"/>
    </source>
</evidence>
<dbReference type="GO" id="GO:0003957">
    <property type="term" value="F:NAD(P)+ transhydrogenase (Si-specific) activity"/>
    <property type="evidence" value="ECO:0007669"/>
    <property type="project" value="UniProtKB-UniRule"/>
</dbReference>
<feature type="domain" description="FAD/NAD(P)-binding" evidence="16">
    <location>
        <begin position="18"/>
        <end position="337"/>
    </location>
</feature>
<evidence type="ECO:0000256" key="14">
    <source>
        <dbReference type="PIRSR" id="PIRSR000350-3"/>
    </source>
</evidence>
<evidence type="ECO:0000256" key="11">
    <source>
        <dbReference type="ARBA" id="ARBA00023027"/>
    </source>
</evidence>
<comment type="catalytic activity">
    <reaction evidence="13">
        <text>NAD(+) + NADPH = NADH + NADP(+)</text>
        <dbReference type="Rhea" id="RHEA:11692"/>
        <dbReference type="ChEBI" id="CHEBI:57540"/>
        <dbReference type="ChEBI" id="CHEBI:57783"/>
        <dbReference type="ChEBI" id="CHEBI:57945"/>
        <dbReference type="ChEBI" id="CHEBI:58349"/>
        <dbReference type="EC" id="1.6.1.1"/>
    </reaction>
</comment>
<proteinExistence type="inferred from homology"/>
<dbReference type="GO" id="GO:0006739">
    <property type="term" value="P:NADP+ metabolic process"/>
    <property type="evidence" value="ECO:0007669"/>
    <property type="project" value="UniProtKB-UniRule"/>
</dbReference>
<dbReference type="EMBL" id="MWPV01000008">
    <property type="protein sequence ID" value="OUL56079.1"/>
    <property type="molecule type" value="Genomic_DNA"/>
</dbReference>
<feature type="binding site" evidence="14">
    <location>
        <position position="65"/>
    </location>
    <ligand>
        <name>FAD</name>
        <dbReference type="ChEBI" id="CHEBI:57692"/>
    </ligand>
</feature>
<dbReference type="InterPro" id="IPR022962">
    <property type="entry name" value="STH_gammaproteobact"/>
</dbReference>
<keyword evidence="11 13" id="KW-0520">NAD</keyword>
<dbReference type="InterPro" id="IPR001100">
    <property type="entry name" value="Pyr_nuc-diS_OxRdtase"/>
</dbReference>
<keyword evidence="14" id="KW-0547">Nucleotide-binding</keyword>
<dbReference type="FunFam" id="3.30.390.30:FF:000002">
    <property type="entry name" value="Soluble pyridine nucleotide transhydrogenase"/>
    <property type="match status" value="1"/>
</dbReference>
<dbReference type="OrthoDB" id="9800167at2"/>
<dbReference type="InterPro" id="IPR050151">
    <property type="entry name" value="Class-I_Pyr_Nuc-Dis_Oxidored"/>
</dbReference>
<reference evidence="17 18" key="1">
    <citation type="submission" date="2017-02" db="EMBL/GenBank/DDBJ databases">
        <title>Pseudoalteromonas ulvae TC14 Genome.</title>
        <authorList>
            <person name="Molmeret M."/>
        </authorList>
    </citation>
    <scope>NUCLEOTIDE SEQUENCE [LARGE SCALE GENOMIC DNA]</scope>
    <source>
        <strain evidence="17">TC14</strain>
    </source>
</reference>
<keyword evidence="8 13" id="KW-0274">FAD</keyword>
<dbReference type="GO" id="GO:0006103">
    <property type="term" value="P:2-oxoglutarate metabolic process"/>
    <property type="evidence" value="ECO:0007669"/>
    <property type="project" value="TreeGrafter"/>
</dbReference>
<evidence type="ECO:0000256" key="2">
    <source>
        <dbReference type="ARBA" id="ARBA00004496"/>
    </source>
</evidence>
<organism evidence="17 18">
    <name type="scientific">Pseudoalteromonas ulvae</name>
    <dbReference type="NCBI Taxonomy" id="107327"/>
    <lineage>
        <taxon>Bacteria</taxon>
        <taxon>Pseudomonadati</taxon>
        <taxon>Pseudomonadota</taxon>
        <taxon>Gammaproteobacteria</taxon>
        <taxon>Alteromonadales</taxon>
        <taxon>Pseudoalteromonadaceae</taxon>
        <taxon>Pseudoalteromonas</taxon>
    </lineage>
</organism>
<evidence type="ECO:0000256" key="4">
    <source>
        <dbReference type="ARBA" id="ARBA00012772"/>
    </source>
</evidence>
<keyword evidence="18" id="KW-1185">Reference proteome</keyword>
<dbReference type="SUPFAM" id="SSF51905">
    <property type="entry name" value="FAD/NAD(P)-binding domain"/>
    <property type="match status" value="1"/>
</dbReference>
<dbReference type="PANTHER" id="PTHR22912">
    <property type="entry name" value="DISULFIDE OXIDOREDUCTASE"/>
    <property type="match status" value="1"/>
</dbReference>
<feature type="binding site" evidence="14">
    <location>
        <begin position="157"/>
        <end position="159"/>
    </location>
    <ligand>
        <name>FAD</name>
        <dbReference type="ChEBI" id="CHEBI:57692"/>
    </ligand>
</feature>
<dbReference type="InterPro" id="IPR023753">
    <property type="entry name" value="FAD/NAD-binding_dom"/>
</dbReference>
<dbReference type="PRINTS" id="PR00411">
    <property type="entry name" value="PNDRDTASEI"/>
</dbReference>
<evidence type="ECO:0000259" key="16">
    <source>
        <dbReference type="Pfam" id="PF07992"/>
    </source>
</evidence>
<dbReference type="FunFam" id="3.50.50.60:FF:000008">
    <property type="entry name" value="Soluble pyridine nucleotide transhydrogenase"/>
    <property type="match status" value="1"/>
</dbReference>
<evidence type="ECO:0000313" key="17">
    <source>
        <dbReference type="EMBL" id="OUL56079.1"/>
    </source>
</evidence>
<evidence type="ECO:0000256" key="13">
    <source>
        <dbReference type="HAMAP-Rule" id="MF_00247"/>
    </source>
</evidence>
<accession>A0A244CL73</accession>
<dbReference type="HAMAP" id="MF_00247">
    <property type="entry name" value="SthA"/>
    <property type="match status" value="1"/>
</dbReference>
<dbReference type="Pfam" id="PF07992">
    <property type="entry name" value="Pyr_redox_2"/>
    <property type="match status" value="1"/>
</dbReference>
<keyword evidence="9 13" id="KW-0521">NADP</keyword>
<dbReference type="RefSeq" id="WP_086745996.1">
    <property type="nucleotide sequence ID" value="NZ_MWPV01000008.1"/>
</dbReference>
<dbReference type="InterPro" id="IPR016156">
    <property type="entry name" value="FAD/NAD-linked_Rdtase_dimer_sf"/>
</dbReference>
<feature type="binding site" evidence="13">
    <location>
        <begin position="47"/>
        <end position="56"/>
    </location>
    <ligand>
        <name>FAD</name>
        <dbReference type="ChEBI" id="CHEBI:57692"/>
    </ligand>
</feature>
<evidence type="ECO:0000256" key="12">
    <source>
        <dbReference type="ARBA" id="ARBA00031183"/>
    </source>
</evidence>
<evidence type="ECO:0000256" key="5">
    <source>
        <dbReference type="ARBA" id="ARBA00016603"/>
    </source>
</evidence>
<feature type="binding site" evidence="14">
    <location>
        <position position="322"/>
    </location>
    <ligand>
        <name>FAD</name>
        <dbReference type="ChEBI" id="CHEBI:57692"/>
    </ligand>
</feature>
<dbReference type="NCBIfam" id="NF003585">
    <property type="entry name" value="PRK05249.1"/>
    <property type="match status" value="1"/>
</dbReference>
<evidence type="ECO:0000256" key="7">
    <source>
        <dbReference type="ARBA" id="ARBA00022630"/>
    </source>
</evidence>
<evidence type="ECO:0000256" key="3">
    <source>
        <dbReference type="ARBA" id="ARBA00007532"/>
    </source>
</evidence>
<dbReference type="Gene3D" id="3.50.50.60">
    <property type="entry name" value="FAD/NAD(P)-binding domain"/>
    <property type="match status" value="2"/>
</dbReference>
<protein>
    <recommendedName>
        <fullName evidence="5 13">Soluble pyridine nucleotide transhydrogenase</fullName>
        <shortName evidence="13">STH</shortName>
        <ecNumber evidence="4 13">1.6.1.1</ecNumber>
    </recommendedName>
    <alternativeName>
        <fullName evidence="12 13">NAD(P)(+) transhydrogenase [B-specific]</fullName>
    </alternativeName>
</protein>
<dbReference type="GO" id="GO:0050660">
    <property type="term" value="F:flavin adenine dinucleotide binding"/>
    <property type="evidence" value="ECO:0007669"/>
    <property type="project" value="TreeGrafter"/>
</dbReference>
<evidence type="ECO:0000256" key="1">
    <source>
        <dbReference type="ARBA" id="ARBA00002842"/>
    </source>
</evidence>
<dbReference type="Pfam" id="PF02852">
    <property type="entry name" value="Pyr_redox_dim"/>
    <property type="match status" value="1"/>
</dbReference>
<comment type="caution">
    <text evidence="17">The sequence shown here is derived from an EMBL/GenBank/DDBJ whole genome shotgun (WGS) entry which is preliminary data.</text>
</comment>
<comment type="subcellular location">
    <subcellularLocation>
        <location evidence="2 13">Cytoplasm</location>
    </subcellularLocation>
</comment>
<evidence type="ECO:0000256" key="8">
    <source>
        <dbReference type="ARBA" id="ARBA00022827"/>
    </source>
</evidence>
<comment type="cofactor">
    <cofactor evidence="13 14">
        <name>FAD</name>
        <dbReference type="ChEBI" id="CHEBI:57692"/>
    </cofactor>
    <text evidence="13 14">Binds 1 FAD per subunit.</text>
</comment>
<gene>
    <name evidence="13" type="primary">sthA</name>
    <name evidence="17" type="ORF">B1199_20480</name>
</gene>
<keyword evidence="7 13" id="KW-0285">Flavoprotein</keyword>
<evidence type="ECO:0000259" key="15">
    <source>
        <dbReference type="Pfam" id="PF02852"/>
    </source>
</evidence>
<keyword evidence="6 13" id="KW-0963">Cytoplasm</keyword>
<evidence type="ECO:0000256" key="9">
    <source>
        <dbReference type="ARBA" id="ARBA00022857"/>
    </source>
</evidence>
<evidence type="ECO:0000256" key="10">
    <source>
        <dbReference type="ARBA" id="ARBA00023002"/>
    </source>
</evidence>